<proteinExistence type="predicted"/>
<reference evidence="2" key="1">
    <citation type="submission" date="2021-01" db="EMBL/GenBank/DDBJ databases">
        <title>Whole genome shotgun sequence of Actinoplanes siamensis NBRC 109076.</title>
        <authorList>
            <person name="Komaki H."/>
            <person name="Tamura T."/>
        </authorList>
    </citation>
    <scope>NUCLEOTIDE SEQUENCE</scope>
    <source>
        <strain evidence="2">NBRC 109076</strain>
    </source>
</reference>
<feature type="region of interest" description="Disordered" evidence="1">
    <location>
        <begin position="50"/>
        <end position="112"/>
    </location>
</feature>
<organism evidence="2 3">
    <name type="scientific">Actinoplanes siamensis</name>
    <dbReference type="NCBI Taxonomy" id="1223317"/>
    <lineage>
        <taxon>Bacteria</taxon>
        <taxon>Bacillati</taxon>
        <taxon>Actinomycetota</taxon>
        <taxon>Actinomycetes</taxon>
        <taxon>Micromonosporales</taxon>
        <taxon>Micromonosporaceae</taxon>
        <taxon>Actinoplanes</taxon>
    </lineage>
</organism>
<evidence type="ECO:0000256" key="1">
    <source>
        <dbReference type="SAM" id="MobiDB-lite"/>
    </source>
</evidence>
<protein>
    <submittedName>
        <fullName evidence="2">Uncharacterized protein</fullName>
    </submittedName>
</protein>
<dbReference type="AlphaFoldDB" id="A0A919MWH2"/>
<comment type="caution">
    <text evidence="2">The sequence shown here is derived from an EMBL/GenBank/DDBJ whole genome shotgun (WGS) entry which is preliminary data.</text>
</comment>
<evidence type="ECO:0000313" key="2">
    <source>
        <dbReference type="EMBL" id="GIF02487.1"/>
    </source>
</evidence>
<sequence length="138" mass="14958">MNCTFGFRPAASASRIPLNSSVVNPRASTPAAAIVPTFVRLYEWASFYQHPPTTTRTPRRTAPPRPNKIIARPRVDGGEGLRAPRANTVNGRPAARHPHETNADRTGATTASVPIVACPRCGRRAQRGLKSQRGRKSP</sequence>
<evidence type="ECO:0000313" key="3">
    <source>
        <dbReference type="Proteomes" id="UP000629619"/>
    </source>
</evidence>
<dbReference type="Proteomes" id="UP000629619">
    <property type="component" value="Unassembled WGS sequence"/>
</dbReference>
<feature type="region of interest" description="Disordered" evidence="1">
    <location>
        <begin position="119"/>
        <end position="138"/>
    </location>
</feature>
<dbReference type="EMBL" id="BOMW01000001">
    <property type="protein sequence ID" value="GIF02487.1"/>
    <property type="molecule type" value="Genomic_DNA"/>
</dbReference>
<feature type="compositionally biased region" description="Basic residues" evidence="1">
    <location>
        <begin position="121"/>
        <end position="138"/>
    </location>
</feature>
<keyword evidence="3" id="KW-1185">Reference proteome</keyword>
<name>A0A919MWH2_9ACTN</name>
<gene>
    <name evidence="2" type="ORF">Asi03nite_00250</name>
</gene>
<accession>A0A919MWH2</accession>